<keyword evidence="10" id="KW-1185">Reference proteome</keyword>
<dbReference type="Gene3D" id="3.20.20.10">
    <property type="entry name" value="Alanine racemase"/>
    <property type="match status" value="1"/>
</dbReference>
<evidence type="ECO:0000256" key="4">
    <source>
        <dbReference type="HAMAP-Rule" id="MF_01201"/>
    </source>
</evidence>
<feature type="active site" description="Proton acceptor; specific for D-alanine" evidence="4">
    <location>
        <position position="102"/>
    </location>
</feature>
<proteinExistence type="inferred from homology"/>
<accession>A0A399JEK1</accession>
<dbReference type="GO" id="GO:0030170">
    <property type="term" value="F:pyridoxal phosphate binding"/>
    <property type="evidence" value="ECO:0007669"/>
    <property type="project" value="UniProtKB-UniRule"/>
</dbReference>
<dbReference type="Proteomes" id="UP000265419">
    <property type="component" value="Unassembled WGS sequence"/>
</dbReference>
<feature type="modified residue" description="N6-(pyridoxal phosphate)lysine" evidence="4 5">
    <location>
        <position position="102"/>
    </location>
</feature>
<comment type="caution">
    <text evidence="9">The sequence shown here is derived from an EMBL/GenBank/DDBJ whole genome shotgun (WGS) entry which is preliminary data.</text>
</comment>
<dbReference type="SUPFAM" id="SSF51419">
    <property type="entry name" value="PLP-binding barrel"/>
    <property type="match status" value="1"/>
</dbReference>
<dbReference type="CDD" id="cd00430">
    <property type="entry name" value="PLPDE_III_AR"/>
    <property type="match status" value="1"/>
</dbReference>
<evidence type="ECO:0000256" key="6">
    <source>
        <dbReference type="PIRSR" id="PIRSR600821-52"/>
    </source>
</evidence>
<feature type="region of interest" description="Disordered" evidence="7">
    <location>
        <begin position="9"/>
        <end position="68"/>
    </location>
</feature>
<feature type="binding site" evidence="4 6">
    <location>
        <position position="199"/>
    </location>
    <ligand>
        <name>substrate</name>
    </ligand>
</feature>
<comment type="catalytic activity">
    <reaction evidence="4">
        <text>L-alanine = D-alanine</text>
        <dbReference type="Rhea" id="RHEA:20249"/>
        <dbReference type="ChEBI" id="CHEBI:57416"/>
        <dbReference type="ChEBI" id="CHEBI:57972"/>
        <dbReference type="EC" id="5.1.1.1"/>
    </reaction>
</comment>
<protein>
    <recommendedName>
        <fullName evidence="4">Alanine racemase</fullName>
        <ecNumber evidence="4">5.1.1.1</ecNumber>
    </recommendedName>
</protein>
<comment type="function">
    <text evidence="4">Catalyzes the interconversion of L-alanine and D-alanine. May also act on other amino acids.</text>
</comment>
<dbReference type="AlphaFoldDB" id="A0A399JEK1"/>
<dbReference type="SUPFAM" id="SSF50621">
    <property type="entry name" value="Alanine racemase C-terminal domain-like"/>
    <property type="match status" value="1"/>
</dbReference>
<dbReference type="InterPro" id="IPR020622">
    <property type="entry name" value="Ala_racemase_pyridoxalP-BS"/>
</dbReference>
<dbReference type="GO" id="GO:0030632">
    <property type="term" value="P:D-alanine biosynthetic process"/>
    <property type="evidence" value="ECO:0007669"/>
    <property type="project" value="UniProtKB-UniRule"/>
</dbReference>
<dbReference type="PROSITE" id="PS00395">
    <property type="entry name" value="ALANINE_RACEMASE"/>
    <property type="match status" value="1"/>
</dbReference>
<evidence type="ECO:0000256" key="5">
    <source>
        <dbReference type="PIRSR" id="PIRSR600821-50"/>
    </source>
</evidence>
<sequence length="454" mass="47399">MRVLRVRLRQGGGGHAQHSATRASSGRRRGFPGPPPRCRTVTSPRADRPGRRRGSRVVPVHHPELTPGGAERVATIDLDAIEHNVRTIASKVAPARVMAVVKADAYGHGAVPVARAALRAGAAFLGAVHVSEALALRAAGIDAPILSWLHTASTDFPAALAAGVDLGVSGWELEPIAEAARAAGRTARVHLKIDTGLGRNGCPADLWPALTARAAELEAEGVLRVAGIFSHFSVADEPERPETGEQLGAFEAALEVARAAGLRPETRHIANTPGLLTRTDAHYDMVRLGLGMYGLSPLEGVTSADLGLRPAMRLSCQVAAAKRVPAGQGVSYGLRWHAQRPTTLALIPLGYADGIPRIAEGAPVLLGGRVLRSVGRVAMDQFVVDLGPDVAPEDVVGTEAVLFGGEGEPPVEAWAEAASTLNYEIVTRISPRVPRAYVGAHAAADAAAPEGTRP</sequence>
<feature type="domain" description="Alanine racemase C-terminal" evidence="8">
    <location>
        <begin position="311"/>
        <end position="438"/>
    </location>
</feature>
<dbReference type="InterPro" id="IPR000821">
    <property type="entry name" value="Ala_racemase"/>
</dbReference>
<keyword evidence="2 4" id="KW-0663">Pyridoxal phosphate</keyword>
<dbReference type="InterPro" id="IPR001608">
    <property type="entry name" value="Ala_racemase_N"/>
</dbReference>
<organism evidence="9 10">
    <name type="scientific">Galactobacter valiniphilus</name>
    <dbReference type="NCBI Taxonomy" id="2676122"/>
    <lineage>
        <taxon>Bacteria</taxon>
        <taxon>Bacillati</taxon>
        <taxon>Actinomycetota</taxon>
        <taxon>Actinomycetes</taxon>
        <taxon>Micrococcales</taxon>
        <taxon>Micrococcaceae</taxon>
        <taxon>Galactobacter</taxon>
    </lineage>
</organism>
<comment type="pathway">
    <text evidence="4">Amino-acid biosynthesis; D-alanine biosynthesis; D-alanine from L-alanine: step 1/1.</text>
</comment>
<reference evidence="9 10" key="1">
    <citation type="submission" date="2018-07" db="EMBL/GenBank/DDBJ databases">
        <title>Arthrobacter sp. nov., isolated from raw cow's milk with high bacterial count.</title>
        <authorList>
            <person name="Hahne J."/>
            <person name="Isele D."/>
            <person name="Lipski A."/>
        </authorList>
    </citation>
    <scope>NUCLEOTIDE SEQUENCE [LARGE SCALE GENOMIC DNA]</scope>
    <source>
        <strain evidence="9 10">JZ R-35</strain>
    </source>
</reference>
<keyword evidence="3 4" id="KW-0413">Isomerase</keyword>
<dbReference type="Pfam" id="PF01168">
    <property type="entry name" value="Ala_racemase_N"/>
    <property type="match status" value="1"/>
</dbReference>
<comment type="similarity">
    <text evidence="4">Belongs to the alanine racemase family.</text>
</comment>
<dbReference type="PANTHER" id="PTHR30511:SF0">
    <property type="entry name" value="ALANINE RACEMASE, CATABOLIC-RELATED"/>
    <property type="match status" value="1"/>
</dbReference>
<evidence type="ECO:0000256" key="2">
    <source>
        <dbReference type="ARBA" id="ARBA00022898"/>
    </source>
</evidence>
<dbReference type="InterPro" id="IPR011079">
    <property type="entry name" value="Ala_racemase_C"/>
</dbReference>
<dbReference type="GO" id="GO:0005829">
    <property type="term" value="C:cytosol"/>
    <property type="evidence" value="ECO:0007669"/>
    <property type="project" value="TreeGrafter"/>
</dbReference>
<dbReference type="EMBL" id="QQXK01000003">
    <property type="protein sequence ID" value="RII43440.1"/>
    <property type="molecule type" value="Genomic_DNA"/>
</dbReference>
<dbReference type="EC" id="5.1.1.1" evidence="4"/>
<dbReference type="HAMAP" id="MF_01201">
    <property type="entry name" value="Ala_racemase"/>
    <property type="match status" value="1"/>
</dbReference>
<gene>
    <name evidence="9" type="primary">alr</name>
    <name evidence="9" type="ORF">DWB68_02205</name>
</gene>
<dbReference type="PRINTS" id="PR00992">
    <property type="entry name" value="ALARACEMASE"/>
</dbReference>
<dbReference type="InterPro" id="IPR009006">
    <property type="entry name" value="Ala_racemase/Decarboxylase_C"/>
</dbReference>
<dbReference type="FunFam" id="3.20.20.10:FF:000002">
    <property type="entry name" value="Alanine racemase"/>
    <property type="match status" value="1"/>
</dbReference>
<feature type="active site" description="Proton acceptor; specific for L-alanine" evidence="4">
    <location>
        <position position="332"/>
    </location>
</feature>
<dbReference type="GO" id="GO:0008784">
    <property type="term" value="F:alanine racemase activity"/>
    <property type="evidence" value="ECO:0007669"/>
    <property type="project" value="UniProtKB-UniRule"/>
</dbReference>
<dbReference type="PANTHER" id="PTHR30511">
    <property type="entry name" value="ALANINE RACEMASE"/>
    <property type="match status" value="1"/>
</dbReference>
<evidence type="ECO:0000256" key="1">
    <source>
        <dbReference type="ARBA" id="ARBA00001933"/>
    </source>
</evidence>
<dbReference type="GO" id="GO:0009252">
    <property type="term" value="P:peptidoglycan biosynthetic process"/>
    <property type="evidence" value="ECO:0007669"/>
    <property type="project" value="TreeGrafter"/>
</dbReference>
<dbReference type="Pfam" id="PF00842">
    <property type="entry name" value="Ala_racemase_C"/>
    <property type="match status" value="1"/>
</dbReference>
<dbReference type="UniPathway" id="UPA00042">
    <property type="reaction ID" value="UER00497"/>
</dbReference>
<dbReference type="NCBIfam" id="TIGR00492">
    <property type="entry name" value="alr"/>
    <property type="match status" value="1"/>
</dbReference>
<evidence type="ECO:0000256" key="7">
    <source>
        <dbReference type="SAM" id="MobiDB-lite"/>
    </source>
</evidence>
<evidence type="ECO:0000313" key="9">
    <source>
        <dbReference type="EMBL" id="RII43440.1"/>
    </source>
</evidence>
<comment type="cofactor">
    <cofactor evidence="1 4 5">
        <name>pyridoxal 5'-phosphate</name>
        <dbReference type="ChEBI" id="CHEBI:597326"/>
    </cofactor>
</comment>
<feature type="binding site" evidence="4 6">
    <location>
        <position position="379"/>
    </location>
    <ligand>
        <name>substrate</name>
    </ligand>
</feature>
<dbReference type="Gene3D" id="2.40.37.10">
    <property type="entry name" value="Lyase, Ornithine Decarboxylase, Chain A, domain 1"/>
    <property type="match status" value="1"/>
</dbReference>
<evidence type="ECO:0000256" key="3">
    <source>
        <dbReference type="ARBA" id="ARBA00023235"/>
    </source>
</evidence>
<dbReference type="SMART" id="SM01005">
    <property type="entry name" value="Ala_racemase_C"/>
    <property type="match status" value="1"/>
</dbReference>
<evidence type="ECO:0000259" key="8">
    <source>
        <dbReference type="SMART" id="SM01005"/>
    </source>
</evidence>
<name>A0A399JEK1_9MICC</name>
<dbReference type="InterPro" id="IPR029066">
    <property type="entry name" value="PLP-binding_barrel"/>
</dbReference>
<evidence type="ECO:0000313" key="10">
    <source>
        <dbReference type="Proteomes" id="UP000265419"/>
    </source>
</evidence>